<gene>
    <name evidence="1" type="ORF">KQI89_15575</name>
</gene>
<proteinExistence type="predicted"/>
<name>A0ABS6F6D4_9CLOT</name>
<comment type="caution">
    <text evidence="1">The sequence shown here is derived from an EMBL/GenBank/DDBJ whole genome shotgun (WGS) entry which is preliminary data.</text>
</comment>
<dbReference type="Proteomes" id="UP000736583">
    <property type="component" value="Unassembled WGS sequence"/>
</dbReference>
<keyword evidence="2" id="KW-1185">Reference proteome</keyword>
<organism evidence="1 2">
    <name type="scientific">Clostridium simiarum</name>
    <dbReference type="NCBI Taxonomy" id="2841506"/>
    <lineage>
        <taxon>Bacteria</taxon>
        <taxon>Bacillati</taxon>
        <taxon>Bacillota</taxon>
        <taxon>Clostridia</taxon>
        <taxon>Eubacteriales</taxon>
        <taxon>Clostridiaceae</taxon>
        <taxon>Clostridium</taxon>
    </lineage>
</organism>
<evidence type="ECO:0000313" key="1">
    <source>
        <dbReference type="EMBL" id="MBU5593168.1"/>
    </source>
</evidence>
<reference evidence="1 2" key="1">
    <citation type="submission" date="2021-06" db="EMBL/GenBank/DDBJ databases">
        <authorList>
            <person name="Sun Q."/>
            <person name="Li D."/>
        </authorList>
    </citation>
    <scope>NUCLEOTIDE SEQUENCE [LARGE SCALE GENOMIC DNA]</scope>
    <source>
        <strain evidence="1 2">MSJ-4</strain>
    </source>
</reference>
<protein>
    <submittedName>
        <fullName evidence="1">Uncharacterized protein</fullName>
    </submittedName>
</protein>
<dbReference type="EMBL" id="JAHLQL010000007">
    <property type="protein sequence ID" value="MBU5593168.1"/>
    <property type="molecule type" value="Genomic_DNA"/>
</dbReference>
<accession>A0ABS6F6D4</accession>
<sequence length="222" mass="25633">MICQYYQCPYCYWMSFYCYGNTFSRQSAPLKWLPTETHTCPKFASTRQSFLELVKSCNGNFIWVCFVKELQFNNGWWRLNGVSNDEKRIILTLERPNNNVENFEWMVDIISAGPCFPYKEKEEEGQIPGPPVGSPSDPCLIPPSGYYTKEDNYNFAMKYIGRIVCVAFSDNQNKNGYWLLGSVSGDKNKYVVTLQRANNYTEVFQDEDIDYLGLPSTISSGF</sequence>
<dbReference type="RefSeq" id="WP_216457850.1">
    <property type="nucleotide sequence ID" value="NZ_JAHLQL010000007.1"/>
</dbReference>
<evidence type="ECO:0000313" key="2">
    <source>
        <dbReference type="Proteomes" id="UP000736583"/>
    </source>
</evidence>